<dbReference type="PANTHER" id="PTHR23421">
    <property type="entry name" value="BETA-GALACTOSIDASE RELATED"/>
    <property type="match status" value="1"/>
</dbReference>
<proteinExistence type="inferred from homology"/>
<evidence type="ECO:0000256" key="1">
    <source>
        <dbReference type="ARBA" id="ARBA00009809"/>
    </source>
</evidence>
<gene>
    <name evidence="4" type="ORF">ACFSW5_10725</name>
</gene>
<protein>
    <submittedName>
        <fullName evidence="4">Beta-galactosidase</fullName>
        <ecNumber evidence="4">3.2.1.23</ecNumber>
    </submittedName>
</protein>
<dbReference type="SUPFAM" id="SSF49785">
    <property type="entry name" value="Galactose-binding domain-like"/>
    <property type="match status" value="1"/>
</dbReference>
<evidence type="ECO:0000313" key="4">
    <source>
        <dbReference type="EMBL" id="MFD2660718.1"/>
    </source>
</evidence>
<keyword evidence="4" id="KW-0326">Glycosidase</keyword>
<keyword evidence="5" id="KW-1185">Reference proteome</keyword>
<dbReference type="InterPro" id="IPR001944">
    <property type="entry name" value="Glycoside_Hdrlase_35"/>
</dbReference>
<dbReference type="RefSeq" id="WP_379272870.1">
    <property type="nucleotide sequence ID" value="NZ_JBHUGT010000013.1"/>
</dbReference>
<dbReference type="Gene3D" id="3.20.20.80">
    <property type="entry name" value="Glycosidases"/>
    <property type="match status" value="1"/>
</dbReference>
<dbReference type="InterPro" id="IPR008979">
    <property type="entry name" value="Galactose-bd-like_sf"/>
</dbReference>
<dbReference type="EMBL" id="JBHUMY010000011">
    <property type="protein sequence ID" value="MFD2660718.1"/>
    <property type="molecule type" value="Genomic_DNA"/>
</dbReference>
<reference evidence="5" key="1">
    <citation type="journal article" date="2019" name="Int. J. Syst. Evol. Microbiol.">
        <title>The Global Catalogue of Microorganisms (GCM) 10K type strain sequencing project: providing services to taxonomists for standard genome sequencing and annotation.</title>
        <authorList>
            <consortium name="The Broad Institute Genomics Platform"/>
            <consortium name="The Broad Institute Genome Sequencing Center for Infectious Disease"/>
            <person name="Wu L."/>
            <person name="Ma J."/>
        </authorList>
    </citation>
    <scope>NUCLEOTIDE SEQUENCE [LARGE SCALE GENOMIC DNA]</scope>
    <source>
        <strain evidence="5">TISTR 1827</strain>
    </source>
</reference>
<evidence type="ECO:0000259" key="3">
    <source>
        <dbReference type="Pfam" id="PF01301"/>
    </source>
</evidence>
<dbReference type="InterPro" id="IPR017853">
    <property type="entry name" value="GH"/>
</dbReference>
<organism evidence="4 5">
    <name type="scientific">Paenibacillus thailandensis</name>
    <dbReference type="NCBI Taxonomy" id="393250"/>
    <lineage>
        <taxon>Bacteria</taxon>
        <taxon>Bacillati</taxon>
        <taxon>Bacillota</taxon>
        <taxon>Bacilli</taxon>
        <taxon>Bacillales</taxon>
        <taxon>Paenibacillaceae</taxon>
        <taxon>Paenibacillus</taxon>
    </lineage>
</organism>
<comment type="caution">
    <text evidence="4">The sequence shown here is derived from an EMBL/GenBank/DDBJ whole genome shotgun (WGS) entry which is preliminary data.</text>
</comment>
<feature type="domain" description="Glycoside hydrolase 35 catalytic" evidence="3">
    <location>
        <begin position="17"/>
        <end position="315"/>
    </location>
</feature>
<comment type="similarity">
    <text evidence="1 2">Belongs to the glycosyl hydrolase 35 family.</text>
</comment>
<dbReference type="PRINTS" id="PR00742">
    <property type="entry name" value="GLHYDRLASE35"/>
</dbReference>
<dbReference type="InterPro" id="IPR031330">
    <property type="entry name" value="Gly_Hdrlase_35_cat"/>
</dbReference>
<dbReference type="EC" id="3.2.1.23" evidence="4"/>
<dbReference type="GO" id="GO:0004565">
    <property type="term" value="F:beta-galactosidase activity"/>
    <property type="evidence" value="ECO:0007669"/>
    <property type="project" value="UniProtKB-EC"/>
</dbReference>
<name>A0ABW5QW41_9BACL</name>
<dbReference type="Gene3D" id="2.60.120.260">
    <property type="entry name" value="Galactose-binding domain-like"/>
    <property type="match status" value="2"/>
</dbReference>
<accession>A0ABW5QW41</accession>
<evidence type="ECO:0000256" key="2">
    <source>
        <dbReference type="RuleBase" id="RU003679"/>
    </source>
</evidence>
<evidence type="ECO:0000313" key="5">
    <source>
        <dbReference type="Proteomes" id="UP001597493"/>
    </source>
</evidence>
<dbReference type="Pfam" id="PF01301">
    <property type="entry name" value="Glyco_hydro_35"/>
    <property type="match status" value="1"/>
</dbReference>
<sequence length="938" mass="101281">MEIKPSEAVSFRPSGVWLEGVPRILMSASLFYFRIPRGLWKERMEQLKSFGYNAIDVYFPWNYHERSEGEWDFGGERDVTAFLAAAAETGLWVIARPGPYICSEWDGGALPAYLFAEEGMRLRDNDPLFLRHVERWFGRILPLLKAYEAGAGGTVIAVQLDNELDFYGCADPKGYMEALVRMAASAGLNVPLFACAGQGGLRQATGLEEGVMPTCNFYPNDKDPAFEEKALHYNGLLRSLGYPLLVTETNRSHYLLRRLLSCGAKLLGPYLQVSGTNFGLTNATNNWGKPLAFLTSDYDFGGMISPEGHIREEAYEGRLLARLIEAYGTDLAEAEAIGPDPELKMAGAAVSKAAIAGPYTLKLAGGGRLVFLTNLEDCDHAVSLAGLAGTADTGIAFTLKAGRSVALPVGLPLAAWGMEGSVRYSTAELFTATCGEGSAALFFHAEGSGQLALAIDEPLTAVSWQAQAEYRDGGLVVSFDVREGDAVCELVTKAGTTLRVIVMDRAKALLLEEARGDGTFSIGSMPRYPDRPEKAEAGWSLVRTAGTEPLSNRRLYRKALRRLERESVYRGFAWYEAELGVPAAAPVLGLLLKEAADVVSVYAGGRYAGTVTPGGGSVYVPLEGGPPEDGRCILQARVEIWGHSNFDDVRLPGLRLHAGKGITGAAAVTSVSDINGNWSVCRLSAGEPEERLLSEDTALWPVVGFGGWLSADHPAYELYRRKVKLSGDADSWIINIQNIRSICSLYVNGSKAGDINPFDPFLDITPYVAPGETAEIAVCVKRVLGWPAGRVVLYEGTEVRDWTICPADEDDLRVCADAVQGSGEETALPVILSPGETAWLYAETLNSDCGGGWRMHAAGEGVKLTVLLESIVVGRLWLGEAGRQAAMTGGSADTVYLPGVWYKEGAGKLAIWLEAVDRAREARLESLTFVPVGNRIQP</sequence>
<keyword evidence="4" id="KW-0378">Hydrolase</keyword>
<dbReference type="SUPFAM" id="SSF51445">
    <property type="entry name" value="(Trans)glycosidases"/>
    <property type="match status" value="1"/>
</dbReference>
<dbReference type="Proteomes" id="UP001597493">
    <property type="component" value="Unassembled WGS sequence"/>
</dbReference>